<feature type="domain" description="SnoaL-like" evidence="1">
    <location>
        <begin position="29"/>
        <end position="127"/>
    </location>
</feature>
<name>A0ABQ4CSZ2_9ACTN</name>
<evidence type="ECO:0000313" key="2">
    <source>
        <dbReference type="EMBL" id="GIF74400.1"/>
    </source>
</evidence>
<sequence length="145" mass="16377">MGGFTHDPSSFGKDAGMDDARNRVADWVDAYENLWRTPGTDGLNQIFTDDARYWRGPYEEPVVGLPAIAAMWEAERDSAGEPFTMTSEIVAVDGDTAVVRLEVRYAEPEPHEYRDLWVIRFGPDGRSREFEEWPFSPPGQTAMSD</sequence>
<gene>
    <name evidence="2" type="ORF">Asi02nite_39180</name>
</gene>
<protein>
    <recommendedName>
        <fullName evidence="1">SnoaL-like domain-containing protein</fullName>
    </recommendedName>
</protein>
<dbReference type="Pfam" id="PF12680">
    <property type="entry name" value="SnoaL_2"/>
    <property type="match status" value="1"/>
</dbReference>
<evidence type="ECO:0000313" key="3">
    <source>
        <dbReference type="Proteomes" id="UP000604117"/>
    </source>
</evidence>
<evidence type="ECO:0000259" key="1">
    <source>
        <dbReference type="Pfam" id="PF12680"/>
    </source>
</evidence>
<organism evidence="2 3">
    <name type="scientific">Asanoa siamensis</name>
    <dbReference type="NCBI Taxonomy" id="926357"/>
    <lineage>
        <taxon>Bacteria</taxon>
        <taxon>Bacillati</taxon>
        <taxon>Actinomycetota</taxon>
        <taxon>Actinomycetes</taxon>
        <taxon>Micromonosporales</taxon>
        <taxon>Micromonosporaceae</taxon>
        <taxon>Asanoa</taxon>
    </lineage>
</organism>
<dbReference type="Proteomes" id="UP000604117">
    <property type="component" value="Unassembled WGS sequence"/>
</dbReference>
<keyword evidence="3" id="KW-1185">Reference proteome</keyword>
<proteinExistence type="predicted"/>
<reference evidence="2 3" key="1">
    <citation type="submission" date="2021-01" db="EMBL/GenBank/DDBJ databases">
        <title>Whole genome shotgun sequence of Asanoa siamensis NBRC 107932.</title>
        <authorList>
            <person name="Komaki H."/>
            <person name="Tamura T."/>
        </authorList>
    </citation>
    <scope>NUCLEOTIDE SEQUENCE [LARGE SCALE GENOMIC DNA]</scope>
    <source>
        <strain evidence="2 3">NBRC 107932</strain>
    </source>
</reference>
<dbReference type="EMBL" id="BONE01000030">
    <property type="protein sequence ID" value="GIF74400.1"/>
    <property type="molecule type" value="Genomic_DNA"/>
</dbReference>
<dbReference type="InterPro" id="IPR032710">
    <property type="entry name" value="NTF2-like_dom_sf"/>
</dbReference>
<accession>A0ABQ4CSZ2</accession>
<dbReference type="InterPro" id="IPR037401">
    <property type="entry name" value="SnoaL-like"/>
</dbReference>
<comment type="caution">
    <text evidence="2">The sequence shown here is derived from an EMBL/GenBank/DDBJ whole genome shotgun (WGS) entry which is preliminary data.</text>
</comment>
<dbReference type="Gene3D" id="3.10.450.50">
    <property type="match status" value="1"/>
</dbReference>
<dbReference type="SUPFAM" id="SSF54427">
    <property type="entry name" value="NTF2-like"/>
    <property type="match status" value="1"/>
</dbReference>